<dbReference type="SUPFAM" id="SSF55486">
    <property type="entry name" value="Metalloproteases ('zincins'), catalytic domain"/>
    <property type="match status" value="1"/>
</dbReference>
<gene>
    <name evidence="1" type="ORF">G4H13_47505</name>
</gene>
<protein>
    <recommendedName>
        <fullName evidence="3">Coenzyme F420 biosynthesis-associated protein</fullName>
    </recommendedName>
</protein>
<reference evidence="1" key="1">
    <citation type="submission" date="2020-02" db="EMBL/GenBank/DDBJ databases">
        <title>A new Streptomyces sp. for controlling soil-borne diseases.</title>
        <authorList>
            <person name="Li X."/>
            <person name="Tian Y."/>
            <person name="Gao K."/>
        </authorList>
    </citation>
    <scope>NUCLEOTIDE SEQUENCE [LARGE SCALE GENOMIC DNA]</scope>
    <source>
        <strain evidence="1">0250</strain>
    </source>
</reference>
<evidence type="ECO:0008006" key="3">
    <source>
        <dbReference type="Google" id="ProtNLM"/>
    </source>
</evidence>
<dbReference type="Proteomes" id="UP000476310">
    <property type="component" value="Unassembled WGS sequence"/>
</dbReference>
<keyword evidence="2" id="KW-1185">Reference proteome</keyword>
<dbReference type="RefSeq" id="WP_164437326.1">
    <property type="nucleotide sequence ID" value="NZ_JAAIKT010000149.1"/>
</dbReference>
<dbReference type="AlphaFoldDB" id="A0A6G4AWV9"/>
<dbReference type="EMBL" id="JAAIKT010000149">
    <property type="protein sequence ID" value="NEW77752.1"/>
    <property type="molecule type" value="Genomic_DNA"/>
</dbReference>
<evidence type="ECO:0000313" key="1">
    <source>
        <dbReference type="EMBL" id="NEW77752.1"/>
    </source>
</evidence>
<comment type="caution">
    <text evidence="1">The sequence shown here is derived from an EMBL/GenBank/DDBJ whole genome shotgun (WGS) entry which is preliminary data.</text>
</comment>
<name>A0A6G4AWV9_9ACTN</name>
<accession>A0A6G4AWV9</accession>
<proteinExistence type="predicted"/>
<sequence>MTVIDVLDETGRERQLADQITGMLEDTAELVSDITVLTPPSVLRIRLLSPKAWRAESMAYLRREIEASFTRSAPSPAEEAEARKAELAYRASTVASWWMVHGRTMLDSTGEPQTLIAPKALHHTGLRYASNELYRFVLHESVHQWQIATSRGAVVPIPILERDLNEPDRAVMHLVEGHADWVVQQVARRLFGSDKPSAAQLRPSWRYRGQTALIQWLARRVAQPDALEQAGSQMERICNEGLHWVESVVKGVGVIPFSKIWEDPWCVPTTDEITNVEKWFLRVGF</sequence>
<dbReference type="InterPro" id="IPR018766">
    <property type="entry name" value="Zinicin_2"/>
</dbReference>
<dbReference type="Pfam" id="PF10103">
    <property type="entry name" value="Zincin_2"/>
    <property type="match status" value="1"/>
</dbReference>
<organism evidence="1 2">
    <name type="scientific">Streptomyces rhizosphaericus</name>
    <dbReference type="NCBI Taxonomy" id="114699"/>
    <lineage>
        <taxon>Bacteria</taxon>
        <taxon>Bacillati</taxon>
        <taxon>Actinomycetota</taxon>
        <taxon>Actinomycetes</taxon>
        <taxon>Kitasatosporales</taxon>
        <taxon>Streptomycetaceae</taxon>
        <taxon>Streptomyces</taxon>
        <taxon>Streptomyces violaceusniger group</taxon>
    </lineage>
</organism>
<evidence type="ECO:0000313" key="2">
    <source>
        <dbReference type="Proteomes" id="UP000476310"/>
    </source>
</evidence>